<gene>
    <name evidence="2" type="ORF">CTI12_AA316890</name>
</gene>
<dbReference type="EMBL" id="PKPP01003856">
    <property type="protein sequence ID" value="PWA67315.1"/>
    <property type="molecule type" value="Genomic_DNA"/>
</dbReference>
<name>A0A2U1N1B3_ARTAN</name>
<dbReference type="InterPro" id="IPR008528">
    <property type="entry name" value="unc-13_homologue"/>
</dbReference>
<protein>
    <submittedName>
        <fullName evidence="2">Uncharacterized protein</fullName>
    </submittedName>
</protein>
<dbReference type="STRING" id="35608.A0A2U1N1B3"/>
<proteinExistence type="predicted"/>
<evidence type="ECO:0000313" key="2">
    <source>
        <dbReference type="EMBL" id="PWA67315.1"/>
    </source>
</evidence>
<dbReference type="AlphaFoldDB" id="A0A2U1N1B3"/>
<evidence type="ECO:0000313" key="3">
    <source>
        <dbReference type="Proteomes" id="UP000245207"/>
    </source>
</evidence>
<sequence>MPLQRFNNGPGYPFTQKNGSGSNQVNVDQVGLGDLNLLELDAKGTGGLALREKAMFSTLLKWHPISAGVGAVTLHACYGNVLRQLLTANSMISNETVVRELVLYEVGSVLLRYMRQYIQECFKRAKDVVHATKETKFDIPIGVSQDLVREFAYTIEDILHIYTYFVASCDCAPVITTNLNEINIEEGANCSRPSVSRGTRSRNIDSTPYTTFWKLEELLERVK</sequence>
<feature type="region of interest" description="Disordered" evidence="1">
    <location>
        <begin position="1"/>
        <end position="22"/>
    </location>
</feature>
<accession>A0A2U1N1B3</accession>
<dbReference type="PANTHER" id="PTHR31280">
    <property type="entry name" value="PROTEIN UNC-13 HOMOLOG"/>
    <property type="match status" value="1"/>
</dbReference>
<keyword evidence="3" id="KW-1185">Reference proteome</keyword>
<comment type="caution">
    <text evidence="2">The sequence shown here is derived from an EMBL/GenBank/DDBJ whole genome shotgun (WGS) entry which is preliminary data.</text>
</comment>
<reference evidence="2 3" key="1">
    <citation type="journal article" date="2018" name="Mol. Plant">
        <title>The genome of Artemisia annua provides insight into the evolution of Asteraceae family and artemisinin biosynthesis.</title>
        <authorList>
            <person name="Shen Q."/>
            <person name="Zhang L."/>
            <person name="Liao Z."/>
            <person name="Wang S."/>
            <person name="Yan T."/>
            <person name="Shi P."/>
            <person name="Liu M."/>
            <person name="Fu X."/>
            <person name="Pan Q."/>
            <person name="Wang Y."/>
            <person name="Lv Z."/>
            <person name="Lu X."/>
            <person name="Zhang F."/>
            <person name="Jiang W."/>
            <person name="Ma Y."/>
            <person name="Chen M."/>
            <person name="Hao X."/>
            <person name="Li L."/>
            <person name="Tang Y."/>
            <person name="Lv G."/>
            <person name="Zhou Y."/>
            <person name="Sun X."/>
            <person name="Brodelius P.E."/>
            <person name="Rose J.K.C."/>
            <person name="Tang K."/>
        </authorList>
    </citation>
    <scope>NUCLEOTIDE SEQUENCE [LARGE SCALE GENOMIC DNA]</scope>
    <source>
        <strain evidence="3">cv. Huhao1</strain>
        <tissue evidence="2">Leaf</tissue>
    </source>
</reference>
<dbReference type="OrthoDB" id="10619829at2759"/>
<evidence type="ECO:0000256" key="1">
    <source>
        <dbReference type="SAM" id="MobiDB-lite"/>
    </source>
</evidence>
<dbReference type="Proteomes" id="UP000245207">
    <property type="component" value="Unassembled WGS sequence"/>
</dbReference>
<dbReference type="PANTHER" id="PTHR31280:SF26">
    <property type="entry name" value="MAMMALIAN UNCOORDINATED HOMOLOGY 13, DOMAIN 2"/>
    <property type="match status" value="1"/>
</dbReference>
<organism evidence="2 3">
    <name type="scientific">Artemisia annua</name>
    <name type="common">Sweet wormwood</name>
    <dbReference type="NCBI Taxonomy" id="35608"/>
    <lineage>
        <taxon>Eukaryota</taxon>
        <taxon>Viridiplantae</taxon>
        <taxon>Streptophyta</taxon>
        <taxon>Embryophyta</taxon>
        <taxon>Tracheophyta</taxon>
        <taxon>Spermatophyta</taxon>
        <taxon>Magnoliopsida</taxon>
        <taxon>eudicotyledons</taxon>
        <taxon>Gunneridae</taxon>
        <taxon>Pentapetalae</taxon>
        <taxon>asterids</taxon>
        <taxon>campanulids</taxon>
        <taxon>Asterales</taxon>
        <taxon>Asteraceae</taxon>
        <taxon>Asteroideae</taxon>
        <taxon>Anthemideae</taxon>
        <taxon>Artemisiinae</taxon>
        <taxon>Artemisia</taxon>
    </lineage>
</organism>